<evidence type="ECO:0000313" key="7">
    <source>
        <dbReference type="EMBL" id="CAE7896662.1"/>
    </source>
</evidence>
<dbReference type="GO" id="GO:0016020">
    <property type="term" value="C:membrane"/>
    <property type="evidence" value="ECO:0007669"/>
    <property type="project" value="UniProtKB-SubCell"/>
</dbReference>
<dbReference type="GO" id="GO:0015179">
    <property type="term" value="F:L-amino acid transmembrane transporter activity"/>
    <property type="evidence" value="ECO:0007669"/>
    <property type="project" value="TreeGrafter"/>
</dbReference>
<dbReference type="EMBL" id="CAJNJA010069007">
    <property type="protein sequence ID" value="CAE7896662.1"/>
    <property type="molecule type" value="Genomic_DNA"/>
</dbReference>
<dbReference type="AlphaFoldDB" id="A0A813BBL6"/>
<gene>
    <name evidence="7" type="primary">RDH13</name>
    <name evidence="7" type="ORF">SNEC2469_LOCUS30035</name>
</gene>
<evidence type="ECO:0000256" key="2">
    <source>
        <dbReference type="ARBA" id="ARBA00022692"/>
    </source>
</evidence>
<evidence type="ECO:0000256" key="1">
    <source>
        <dbReference type="ARBA" id="ARBA00004141"/>
    </source>
</evidence>
<evidence type="ECO:0000313" key="8">
    <source>
        <dbReference type="Proteomes" id="UP000601435"/>
    </source>
</evidence>
<reference evidence="7" key="1">
    <citation type="submission" date="2021-02" db="EMBL/GenBank/DDBJ databases">
        <authorList>
            <person name="Dougan E. K."/>
            <person name="Rhodes N."/>
            <person name="Thang M."/>
            <person name="Chan C."/>
        </authorList>
    </citation>
    <scope>NUCLEOTIDE SEQUENCE</scope>
</reference>
<dbReference type="InterPro" id="IPR013057">
    <property type="entry name" value="AA_transpt_TM"/>
</dbReference>
<feature type="domain" description="Amino acid transporter transmembrane" evidence="6">
    <location>
        <begin position="10"/>
        <end position="165"/>
    </location>
</feature>
<accession>A0A813BBL6</accession>
<sequence>MAGLSWGSVSMFASMMQTVVLQMCVLPMYGEMRNRSPGAFAKVVYWGFAVLFIVCASFALLGYFTFGSAVKSNVLLSLPTSRAGNLARLCAGASVVGVYPIILKPMIATLYRPGEGHDGLTTHWATGSVVAGVMMASLVLSDLGKLNIFNGAVSMGVFVAIVPFLVGRGPEVLMAMRDGRSAVMLRGLAKMRLPEGFFCKSSETVKKKNKKNRVWNFLGPSGSNQRQTLDEIYSTAVFAKTGDRRFRRRVSRPVSA</sequence>
<keyword evidence="3 5" id="KW-1133">Transmembrane helix</keyword>
<feature type="transmembrane region" description="Helical" evidence="5">
    <location>
        <begin position="43"/>
        <end position="66"/>
    </location>
</feature>
<dbReference type="OrthoDB" id="438545at2759"/>
<proteinExistence type="predicted"/>
<dbReference type="Pfam" id="PF01490">
    <property type="entry name" value="Aa_trans"/>
    <property type="match status" value="1"/>
</dbReference>
<feature type="transmembrane region" description="Helical" evidence="5">
    <location>
        <begin position="124"/>
        <end position="141"/>
    </location>
</feature>
<evidence type="ECO:0000256" key="5">
    <source>
        <dbReference type="SAM" id="Phobius"/>
    </source>
</evidence>
<protein>
    <submittedName>
        <fullName evidence="7">RDH13 protein</fullName>
    </submittedName>
</protein>
<feature type="transmembrane region" description="Helical" evidence="5">
    <location>
        <begin position="12"/>
        <end position="31"/>
    </location>
</feature>
<evidence type="ECO:0000256" key="3">
    <source>
        <dbReference type="ARBA" id="ARBA00022989"/>
    </source>
</evidence>
<dbReference type="PANTHER" id="PTHR22950">
    <property type="entry name" value="AMINO ACID TRANSPORTER"/>
    <property type="match status" value="1"/>
</dbReference>
<comment type="caution">
    <text evidence="7">The sequence shown here is derived from an EMBL/GenBank/DDBJ whole genome shotgun (WGS) entry which is preliminary data.</text>
</comment>
<keyword evidence="2 5" id="KW-0812">Transmembrane</keyword>
<comment type="subcellular location">
    <subcellularLocation>
        <location evidence="1">Membrane</location>
        <topology evidence="1">Multi-pass membrane protein</topology>
    </subcellularLocation>
</comment>
<dbReference type="Proteomes" id="UP000601435">
    <property type="component" value="Unassembled WGS sequence"/>
</dbReference>
<organism evidence="7 8">
    <name type="scientific">Symbiodinium necroappetens</name>
    <dbReference type="NCBI Taxonomy" id="1628268"/>
    <lineage>
        <taxon>Eukaryota</taxon>
        <taxon>Sar</taxon>
        <taxon>Alveolata</taxon>
        <taxon>Dinophyceae</taxon>
        <taxon>Suessiales</taxon>
        <taxon>Symbiodiniaceae</taxon>
        <taxon>Symbiodinium</taxon>
    </lineage>
</organism>
<evidence type="ECO:0000259" key="6">
    <source>
        <dbReference type="Pfam" id="PF01490"/>
    </source>
</evidence>
<evidence type="ECO:0000256" key="4">
    <source>
        <dbReference type="ARBA" id="ARBA00023136"/>
    </source>
</evidence>
<feature type="transmembrane region" description="Helical" evidence="5">
    <location>
        <begin position="86"/>
        <end position="103"/>
    </location>
</feature>
<keyword evidence="4 5" id="KW-0472">Membrane</keyword>
<name>A0A813BBL6_9DINO</name>
<keyword evidence="8" id="KW-1185">Reference proteome</keyword>
<feature type="transmembrane region" description="Helical" evidence="5">
    <location>
        <begin position="147"/>
        <end position="167"/>
    </location>
</feature>